<evidence type="ECO:0000313" key="2">
    <source>
        <dbReference type="EMBL" id="CCA15488.1"/>
    </source>
</evidence>
<sequence>MTWNLQLRGPNGTVRRIQYDENERLEGLQSKTIASLAFQRLTRKNTDYIKQHLGYLADDRIQLSTGFPPVALNASQERDFVKDVMQNNDTIIVSLQTVKKPKNSPSDAIKSGSVVMQKKRKSAVGNHLRKGTDSARKVGIHTLESKKNVRTTPKSFKVAKKGVRLGETLESSIQDEESATKVQQNRPKRARVDFSSKEDVETKLLRAVSPDGSNTNASKFFRATTRNAVDYQYQITRANARLHAALSNHFNVTSGSDISDENNDGRAMIVKYKEGVRKWSEEKVSMLQPVELHAILKYVLLSGGETGREMLKPFNMAQCSPRHGQRLYLLCFLSDLLVMNRVFWNLARLYNGDVAQGLLALLPGEDWSFLDVRTRKLSKKALEARANEAYQKSLRKTNNATKHRGDVNEVKKDNEKVEEVKKDTKQEEDTLLNQSLREAMAHSAQRRMELHQLDKESKNQDDCKTSLRFIHPNHAKKLPERITVYCDECNKYRIIDASDAETAHIDLDRWTCKELMHIGREGACTIVDDEIKDIVNTRHGSILQQAAVNSRSDLASASPLQIIKSLPRHLVSAINVLELEDYIFQARLEELEDGIRKIVASESILNILNLEKLATPAELLLTPKNSIISTLARHGVHNYNEEDVEAWKKASQLLMDENEWMSEWRSE</sequence>
<evidence type="ECO:0000256" key="1">
    <source>
        <dbReference type="SAM" id="Coils"/>
    </source>
</evidence>
<gene>
    <name evidence="2" type="primary">AlNc14C12G1426</name>
    <name evidence="2" type="ORF">ALNC14_016310</name>
</gene>
<protein>
    <submittedName>
        <fullName evidence="2">Uncharacterized protein AlNc14C12G1426</fullName>
    </submittedName>
</protein>
<feature type="coiled-coil region" evidence="1">
    <location>
        <begin position="407"/>
        <end position="434"/>
    </location>
</feature>
<dbReference type="HOGENOM" id="CLU_409679_0_0_1"/>
<proteinExistence type="predicted"/>
<keyword evidence="1" id="KW-0175">Coiled coil</keyword>
<dbReference type="AlphaFoldDB" id="F0W348"/>
<reference evidence="2" key="1">
    <citation type="journal article" date="2011" name="PLoS Biol.">
        <title>Gene gain and loss during evolution of obligate parasitism in the white rust pathogen of Arabidopsis thaliana.</title>
        <authorList>
            <person name="Kemen E."/>
            <person name="Gardiner A."/>
            <person name="Schultz-Larsen T."/>
            <person name="Kemen A.C."/>
            <person name="Balmuth A.L."/>
            <person name="Robert-Seilaniantz A."/>
            <person name="Bailey K."/>
            <person name="Holub E."/>
            <person name="Studholme D.J."/>
            <person name="Maclean D."/>
            <person name="Jones J.D."/>
        </authorList>
    </citation>
    <scope>NUCLEOTIDE SEQUENCE</scope>
</reference>
<reference evidence="2" key="2">
    <citation type="submission" date="2011-02" db="EMBL/GenBank/DDBJ databases">
        <authorList>
            <person name="MacLean D."/>
        </authorList>
    </citation>
    <scope>NUCLEOTIDE SEQUENCE</scope>
</reference>
<name>F0W348_9STRA</name>
<dbReference type="EMBL" id="FR824057">
    <property type="protein sequence ID" value="CCA15488.1"/>
    <property type="molecule type" value="Genomic_DNA"/>
</dbReference>
<organism evidence="2">
    <name type="scientific">Albugo laibachii Nc14</name>
    <dbReference type="NCBI Taxonomy" id="890382"/>
    <lineage>
        <taxon>Eukaryota</taxon>
        <taxon>Sar</taxon>
        <taxon>Stramenopiles</taxon>
        <taxon>Oomycota</taxon>
        <taxon>Peronosporomycetes</taxon>
        <taxon>Albuginales</taxon>
        <taxon>Albuginaceae</taxon>
        <taxon>Albugo</taxon>
    </lineage>
</organism>
<accession>F0W348</accession>